<evidence type="ECO:0000313" key="2">
    <source>
        <dbReference type="Proteomes" id="UP000694920"/>
    </source>
</evidence>
<dbReference type="RefSeq" id="XP_024945396.1">
    <property type="nucleotide sequence ID" value="XM_025089628.1"/>
</dbReference>
<evidence type="ECO:0000313" key="3">
    <source>
        <dbReference type="RefSeq" id="XP_024945396.1"/>
    </source>
</evidence>
<protein>
    <submittedName>
        <fullName evidence="3">Uncharacterized protein LOC112495037</fullName>
    </submittedName>
</protein>
<name>A0AAJ7W5Q9_CEPCN</name>
<sequence length="220" mass="24840">MCNRQVPWLELLPTVLLGLRTCVKEDLGASCAEMLYGTIIRVPGEFFINIEMPADPEVFVEKFREHMRGLRPTPTAHHNKARTLVLKDLYNSTHVYLRNDAVKPPLEPPFDGPYKIIKKLDDRRFVIDVNGVEKTTSIERLKPAYTKKDDSVPDDEEPMIQSHQWGSFIDPSKKTYGKKVSFPSSTSSALTRSLGGEWMWLFASFLQLSRSAAAAEAAAL</sequence>
<dbReference type="GeneID" id="112495037"/>
<keyword evidence="1" id="KW-0732">Signal</keyword>
<feature type="chain" id="PRO_5042469050" evidence="1">
    <location>
        <begin position="19"/>
        <end position="220"/>
    </location>
</feature>
<dbReference type="Proteomes" id="UP000694920">
    <property type="component" value="Unplaced"/>
</dbReference>
<gene>
    <name evidence="3" type="primary">LOC112495037</name>
</gene>
<keyword evidence="2" id="KW-1185">Reference proteome</keyword>
<dbReference type="PANTHER" id="PTHR38681">
    <property type="entry name" value="RETROVIRUS-RELATED POL POLYPROTEIN FROM TRANSPOSON 412-LIKE PROTEIN-RELATED"/>
    <property type="match status" value="1"/>
</dbReference>
<dbReference type="KEGG" id="ccin:112495037"/>
<organism evidence="2 3">
    <name type="scientific">Cephus cinctus</name>
    <name type="common">Wheat stem sawfly</name>
    <dbReference type="NCBI Taxonomy" id="211228"/>
    <lineage>
        <taxon>Eukaryota</taxon>
        <taxon>Metazoa</taxon>
        <taxon>Ecdysozoa</taxon>
        <taxon>Arthropoda</taxon>
        <taxon>Hexapoda</taxon>
        <taxon>Insecta</taxon>
        <taxon>Pterygota</taxon>
        <taxon>Neoptera</taxon>
        <taxon>Endopterygota</taxon>
        <taxon>Hymenoptera</taxon>
        <taxon>Cephoidea</taxon>
        <taxon>Cephidae</taxon>
        <taxon>Cephus</taxon>
    </lineage>
</organism>
<accession>A0AAJ7W5Q9</accession>
<feature type="signal peptide" evidence="1">
    <location>
        <begin position="1"/>
        <end position="18"/>
    </location>
</feature>
<dbReference type="AlphaFoldDB" id="A0AAJ7W5Q9"/>
<dbReference type="PANTHER" id="PTHR38681:SF1">
    <property type="entry name" value="RETROVIRUS-RELATED POL POLYPROTEIN FROM TRANSPOSON 412-LIKE PROTEIN"/>
    <property type="match status" value="1"/>
</dbReference>
<evidence type="ECO:0000256" key="1">
    <source>
        <dbReference type="SAM" id="SignalP"/>
    </source>
</evidence>
<reference evidence="3" key="1">
    <citation type="submission" date="2025-08" db="UniProtKB">
        <authorList>
            <consortium name="RefSeq"/>
        </authorList>
    </citation>
    <scope>IDENTIFICATION</scope>
</reference>
<proteinExistence type="predicted"/>